<evidence type="ECO:0000256" key="6">
    <source>
        <dbReference type="ARBA" id="ARBA00022777"/>
    </source>
</evidence>
<comment type="caution">
    <text evidence="11">The sequence shown here is derived from an EMBL/GenBank/DDBJ whole genome shotgun (WGS) entry which is preliminary data.</text>
</comment>
<dbReference type="Proteomes" id="UP000632339">
    <property type="component" value="Unassembled WGS sequence"/>
</dbReference>
<keyword evidence="6" id="KW-0418">Kinase</keyword>
<dbReference type="Pfam" id="PF13581">
    <property type="entry name" value="HATPase_c_2"/>
    <property type="match status" value="1"/>
</dbReference>
<keyword evidence="7" id="KW-0067">ATP-binding</keyword>
<dbReference type="SMART" id="SM00028">
    <property type="entry name" value="TPR"/>
    <property type="match status" value="3"/>
</dbReference>
<feature type="signal peptide" evidence="9">
    <location>
        <begin position="1"/>
        <end position="21"/>
    </location>
</feature>
<comment type="catalytic activity">
    <reaction evidence="1">
        <text>ATP + protein L-histidine = ADP + protein N-phospho-L-histidine.</text>
        <dbReference type="EC" id="2.7.13.3"/>
    </reaction>
</comment>
<dbReference type="SUPFAM" id="SSF55874">
    <property type="entry name" value="ATPase domain of HSP90 chaperone/DNA topoisomerase II/histidine kinase"/>
    <property type="match status" value="1"/>
</dbReference>
<keyword evidence="9" id="KW-0732">Signal</keyword>
<keyword evidence="8" id="KW-0812">Transmembrane</keyword>
<evidence type="ECO:0000256" key="5">
    <source>
        <dbReference type="ARBA" id="ARBA00022741"/>
    </source>
</evidence>
<evidence type="ECO:0000256" key="8">
    <source>
        <dbReference type="SAM" id="Phobius"/>
    </source>
</evidence>
<dbReference type="RefSeq" id="WP_019942741.1">
    <property type="nucleotide sequence ID" value="NZ_BMLI01000001.1"/>
</dbReference>
<evidence type="ECO:0000256" key="4">
    <source>
        <dbReference type="ARBA" id="ARBA00022679"/>
    </source>
</evidence>
<reference evidence="12" key="1">
    <citation type="journal article" date="2019" name="Int. J. Syst. Evol. Microbiol.">
        <title>The Global Catalogue of Microorganisms (GCM) 10K type strain sequencing project: providing services to taxonomists for standard genome sequencing and annotation.</title>
        <authorList>
            <consortium name="The Broad Institute Genomics Platform"/>
            <consortium name="The Broad Institute Genome Sequencing Center for Infectious Disease"/>
            <person name="Wu L."/>
            <person name="Ma J."/>
        </authorList>
    </citation>
    <scope>NUCLEOTIDE SEQUENCE [LARGE SCALE GENOMIC DNA]</scope>
    <source>
        <strain evidence="12">CGMCC 1.6375</strain>
    </source>
</reference>
<feature type="transmembrane region" description="Helical" evidence="8">
    <location>
        <begin position="496"/>
        <end position="515"/>
    </location>
</feature>
<accession>A0ABQ2I146</accession>
<dbReference type="Gene3D" id="3.30.450.20">
    <property type="entry name" value="PAS domain"/>
    <property type="match status" value="1"/>
</dbReference>
<evidence type="ECO:0000256" key="2">
    <source>
        <dbReference type="ARBA" id="ARBA00012438"/>
    </source>
</evidence>
<dbReference type="InterPro" id="IPR003594">
    <property type="entry name" value="HATPase_dom"/>
</dbReference>
<dbReference type="PANTHER" id="PTHR41523">
    <property type="entry name" value="TWO-COMPONENT SYSTEM SENSOR PROTEIN"/>
    <property type="match status" value="1"/>
</dbReference>
<dbReference type="SUPFAM" id="SSF48452">
    <property type="entry name" value="TPR-like"/>
    <property type="match status" value="1"/>
</dbReference>
<organism evidence="11 12">
    <name type="scientific">Dyadobacter beijingensis</name>
    <dbReference type="NCBI Taxonomy" id="365489"/>
    <lineage>
        <taxon>Bacteria</taxon>
        <taxon>Pseudomonadati</taxon>
        <taxon>Bacteroidota</taxon>
        <taxon>Cytophagia</taxon>
        <taxon>Cytophagales</taxon>
        <taxon>Spirosomataceae</taxon>
        <taxon>Dyadobacter</taxon>
    </lineage>
</organism>
<evidence type="ECO:0000259" key="10">
    <source>
        <dbReference type="SMART" id="SM00387"/>
    </source>
</evidence>
<dbReference type="Gene3D" id="1.25.40.10">
    <property type="entry name" value="Tetratricopeptide repeat domain"/>
    <property type="match status" value="2"/>
</dbReference>
<proteinExistence type="predicted"/>
<evidence type="ECO:0000313" key="11">
    <source>
        <dbReference type="EMBL" id="GGM96611.1"/>
    </source>
</evidence>
<dbReference type="PANTHER" id="PTHR41523:SF8">
    <property type="entry name" value="ETHYLENE RESPONSE SENSOR PROTEIN"/>
    <property type="match status" value="1"/>
</dbReference>
<feature type="chain" id="PRO_5046186706" description="histidine kinase" evidence="9">
    <location>
        <begin position="22"/>
        <end position="762"/>
    </location>
</feature>
<name>A0ABQ2I146_9BACT</name>
<evidence type="ECO:0000256" key="7">
    <source>
        <dbReference type="ARBA" id="ARBA00022840"/>
    </source>
</evidence>
<dbReference type="EMBL" id="BMLI01000001">
    <property type="protein sequence ID" value="GGM96611.1"/>
    <property type="molecule type" value="Genomic_DNA"/>
</dbReference>
<keyword evidence="5" id="KW-0547">Nucleotide-binding</keyword>
<gene>
    <name evidence="11" type="ORF">GCM10010967_32900</name>
</gene>
<evidence type="ECO:0000256" key="3">
    <source>
        <dbReference type="ARBA" id="ARBA00022553"/>
    </source>
</evidence>
<sequence length="762" mass="85063">MKNFSAALLLVCVLVAGYAAAQDEYRDLALYQSQFRHATSPLERGNALLAIGFHFLLKPGERPNDLKAANAYCSAAAGVAGKLPADSLQAASLFLLSQIQREGGDRAAALKTLDEAIAKFRQAGELTGEGSALMEKRHYFQISGDELTKRIQLVTDARDVFKKAGDKRRQADALQELGDLYGNDGKTLEGIDYLTQAAQLYKEAHFKRVQYLYSTLNIAHTVSGDYRKGLQYGLDAERIALSLGDSSITLCTIYNRIGMTYYYLGDLENALIFFRKGLANAIANKYQDGVIYLTSNIINKILVRNKKLIGTMLPDLDRALTAGPTEIFRAVIYSEICKTYLLVGNTERAKFFLDRLFLFQKTNQLNDPENIYVYRAAFEYYFQLRDFKTARGFLEKETVLAERVEDIRRLQAVYRSAYMLDSISGNFLSAFNNYKKFKVMSDSLAANNTRSELQTLTVRYQLEKKNDEIKLKSDNIQLLTRDNKAQTALLQRADTIRNITIFAVAVLVLLLAALYSRWAANRKNSAIIAGKNTKLEQLVREKDWLVKEIHHRVKNNLQTIISLLESQALYLKDGALEAVLDSQHRVFAMSLIHQKLYLVENSSTINMQVYIEELAGYLNESFGTRGKVFISTRIDEISLDVSYAIPVGLIVNEAVTNAIKYAFPGHRDGQLVIVFRQLSTGTVSLTIRDDGVGLPADVNVWEAKSLGMRLMVGLANEIGGELSIDGSNGTLISLIFSLKDIPMAAQSSFSAFEPADDTSAAR</sequence>
<evidence type="ECO:0000313" key="12">
    <source>
        <dbReference type="Proteomes" id="UP000632339"/>
    </source>
</evidence>
<evidence type="ECO:0000256" key="1">
    <source>
        <dbReference type="ARBA" id="ARBA00000085"/>
    </source>
</evidence>
<dbReference type="Pfam" id="PF13181">
    <property type="entry name" value="TPR_8"/>
    <property type="match status" value="1"/>
</dbReference>
<keyword evidence="3" id="KW-0597">Phosphoprotein</keyword>
<dbReference type="InterPro" id="IPR011990">
    <property type="entry name" value="TPR-like_helical_dom_sf"/>
</dbReference>
<dbReference type="InterPro" id="IPR019734">
    <property type="entry name" value="TPR_rpt"/>
</dbReference>
<protein>
    <recommendedName>
        <fullName evidence="2">histidine kinase</fullName>
        <ecNumber evidence="2">2.7.13.3</ecNumber>
    </recommendedName>
</protein>
<dbReference type="InterPro" id="IPR036890">
    <property type="entry name" value="HATPase_C_sf"/>
</dbReference>
<keyword evidence="8" id="KW-1133">Transmembrane helix</keyword>
<keyword evidence="12" id="KW-1185">Reference proteome</keyword>
<keyword evidence="4" id="KW-0808">Transferase</keyword>
<dbReference type="Gene3D" id="3.30.565.10">
    <property type="entry name" value="Histidine kinase-like ATPase, C-terminal domain"/>
    <property type="match status" value="1"/>
</dbReference>
<dbReference type="InterPro" id="IPR011495">
    <property type="entry name" value="Sig_transdc_His_kin_sub2_dim/P"/>
</dbReference>
<dbReference type="Pfam" id="PF07568">
    <property type="entry name" value="HisKA_2"/>
    <property type="match status" value="1"/>
</dbReference>
<feature type="domain" description="Histidine kinase/HSP90-like ATPase" evidence="10">
    <location>
        <begin position="642"/>
        <end position="740"/>
    </location>
</feature>
<dbReference type="SMART" id="SM00387">
    <property type="entry name" value="HATPase_c"/>
    <property type="match status" value="1"/>
</dbReference>
<evidence type="ECO:0000256" key="9">
    <source>
        <dbReference type="SAM" id="SignalP"/>
    </source>
</evidence>
<dbReference type="EC" id="2.7.13.3" evidence="2"/>
<keyword evidence="8" id="KW-0472">Membrane</keyword>